<protein>
    <submittedName>
        <fullName evidence="2">DMT family transporter</fullName>
    </submittedName>
</protein>
<gene>
    <name evidence="2" type="ORF">DQ384_27965</name>
</gene>
<dbReference type="Pfam" id="PF04657">
    <property type="entry name" value="DMT_YdcZ"/>
    <property type="match status" value="2"/>
</dbReference>
<dbReference type="EMBL" id="QOIL01000017">
    <property type="protein sequence ID" value="RCG27080.1"/>
    <property type="molecule type" value="Genomic_DNA"/>
</dbReference>
<keyword evidence="1" id="KW-0812">Transmembrane</keyword>
<sequence length="334" mass="33670">MHALLLASALLIGCLLAVQTSVNLQLNKAVGTPYGASSVQLSVATVLLAVLAVAVGTIGAIRLVPDVPFWHLLGGLASPLYITSGILLFPRLGALAAVGLFVTGQMFASLGLDLLGLLGLAKKPISLGIVLGAVAVLVGITVIIRSQRAAQPAVPPPPPATGSGGGSVATATAPAVAAKQSGAFQGGWILLGLVAGAVLPIQGAVNAQLRKDLQAPVTVATISFIVATLTIVVVLLLLLAFRRTPQPKFQPLGAMPWWGWLGGACAAAYVTATFMLIPEIGAATTVALTVTGQQVASAAIDNSGLFRLPKRPLTAPRLGGLALLIAGSVLVQLT</sequence>
<reference evidence="2 3" key="1">
    <citation type="submission" date="2018-06" db="EMBL/GenBank/DDBJ databases">
        <title>Sphaerisporangium craniellae sp. nov., isolated from a marine sponge in the South China Sea.</title>
        <authorList>
            <person name="Li L."/>
        </authorList>
    </citation>
    <scope>NUCLEOTIDE SEQUENCE [LARGE SCALE GENOMIC DNA]</scope>
    <source>
        <strain evidence="2 3">CCTCC AA 208026</strain>
    </source>
</reference>
<comment type="caution">
    <text evidence="2">The sequence shown here is derived from an EMBL/GenBank/DDBJ whole genome shotgun (WGS) entry which is preliminary data.</text>
</comment>
<keyword evidence="3" id="KW-1185">Reference proteome</keyword>
<feature type="transmembrane region" description="Helical" evidence="1">
    <location>
        <begin position="41"/>
        <end position="61"/>
    </location>
</feature>
<feature type="transmembrane region" description="Helical" evidence="1">
    <location>
        <begin position="217"/>
        <end position="241"/>
    </location>
</feature>
<feature type="transmembrane region" description="Helical" evidence="1">
    <location>
        <begin position="257"/>
        <end position="277"/>
    </location>
</feature>
<feature type="transmembrane region" description="Helical" evidence="1">
    <location>
        <begin position="68"/>
        <end position="89"/>
    </location>
</feature>
<keyword evidence="1" id="KW-1133">Transmembrane helix</keyword>
<accession>A0A367FBW9</accession>
<keyword evidence="1" id="KW-0472">Membrane</keyword>
<dbReference type="GO" id="GO:0005886">
    <property type="term" value="C:plasma membrane"/>
    <property type="evidence" value="ECO:0007669"/>
    <property type="project" value="TreeGrafter"/>
</dbReference>
<dbReference type="OrthoDB" id="9097160at2"/>
<organism evidence="2 3">
    <name type="scientific">Sphaerisporangium album</name>
    <dbReference type="NCBI Taxonomy" id="509200"/>
    <lineage>
        <taxon>Bacteria</taxon>
        <taxon>Bacillati</taxon>
        <taxon>Actinomycetota</taxon>
        <taxon>Actinomycetes</taxon>
        <taxon>Streptosporangiales</taxon>
        <taxon>Streptosporangiaceae</taxon>
        <taxon>Sphaerisporangium</taxon>
    </lineage>
</organism>
<feature type="transmembrane region" description="Helical" evidence="1">
    <location>
        <begin position="125"/>
        <end position="144"/>
    </location>
</feature>
<dbReference type="PANTHER" id="PTHR34821:SF2">
    <property type="entry name" value="INNER MEMBRANE PROTEIN YDCZ"/>
    <property type="match status" value="1"/>
</dbReference>
<proteinExistence type="predicted"/>
<dbReference type="PANTHER" id="PTHR34821">
    <property type="entry name" value="INNER MEMBRANE PROTEIN YDCZ"/>
    <property type="match status" value="1"/>
</dbReference>
<feature type="transmembrane region" description="Helical" evidence="1">
    <location>
        <begin position="186"/>
        <end position="205"/>
    </location>
</feature>
<dbReference type="Proteomes" id="UP000253094">
    <property type="component" value="Unassembled WGS sequence"/>
</dbReference>
<dbReference type="AlphaFoldDB" id="A0A367FBW9"/>
<dbReference type="RefSeq" id="WP_114031847.1">
    <property type="nucleotide sequence ID" value="NZ_QOIL01000017.1"/>
</dbReference>
<evidence type="ECO:0000313" key="3">
    <source>
        <dbReference type="Proteomes" id="UP000253094"/>
    </source>
</evidence>
<evidence type="ECO:0000256" key="1">
    <source>
        <dbReference type="SAM" id="Phobius"/>
    </source>
</evidence>
<dbReference type="InterPro" id="IPR006750">
    <property type="entry name" value="YdcZ"/>
</dbReference>
<feature type="transmembrane region" description="Helical" evidence="1">
    <location>
        <begin position="95"/>
        <end position="118"/>
    </location>
</feature>
<name>A0A367FBW9_9ACTN</name>
<evidence type="ECO:0000313" key="2">
    <source>
        <dbReference type="EMBL" id="RCG27080.1"/>
    </source>
</evidence>